<reference evidence="7 8" key="1">
    <citation type="journal article" date="2023" name="Res Sq">
        <title>Genomic and morphological characterization of Knufia obscura isolated from the Mars 2020 spacecraft assembly facility.</title>
        <authorList>
            <person name="Chander A.M."/>
            <person name="Teixeira M.M."/>
            <person name="Singh N.K."/>
            <person name="Williams M.P."/>
            <person name="Parker C.W."/>
            <person name="Leo P."/>
            <person name="Stajich J.E."/>
            <person name="Torok T."/>
            <person name="Tighe S."/>
            <person name="Mason C.E."/>
            <person name="Venkateswaran K."/>
        </authorList>
    </citation>
    <scope>NUCLEOTIDE SEQUENCE [LARGE SCALE GENOMIC DNA]</scope>
    <source>
        <strain evidence="7 8">CCFEE 5817</strain>
    </source>
</reference>
<organism evidence="7 8">
    <name type="scientific">Knufia obscura</name>
    <dbReference type="NCBI Taxonomy" id="1635080"/>
    <lineage>
        <taxon>Eukaryota</taxon>
        <taxon>Fungi</taxon>
        <taxon>Dikarya</taxon>
        <taxon>Ascomycota</taxon>
        <taxon>Pezizomycotina</taxon>
        <taxon>Eurotiomycetes</taxon>
        <taxon>Chaetothyriomycetidae</taxon>
        <taxon>Chaetothyriales</taxon>
        <taxon>Trichomeriaceae</taxon>
        <taxon>Knufia</taxon>
    </lineage>
</organism>
<evidence type="ECO:0000256" key="5">
    <source>
        <dbReference type="SAM" id="MobiDB-lite"/>
    </source>
</evidence>
<dbReference type="Gene3D" id="6.10.140.2220">
    <property type="match status" value="1"/>
</dbReference>
<dbReference type="SUPFAM" id="SSF144232">
    <property type="entry name" value="HIT/MYND zinc finger-like"/>
    <property type="match status" value="1"/>
</dbReference>
<sequence>MTTLQHSAFGPRKPVEMEVHGPRGSLRHRCSECQQPSSNLRLCTGCNVVRYCPREHQVEHRPAHKSTCSKIKKGRAKLSKEEELVRNATPDFATPANAFETSVGHFWGILSTRDYMRARFDLADSVRRVGTLDGVQEGLAYLQDMLRLCRSDNMGVRDIVPYLMLQLDQDQECYDFVKWYQTEGQRGDYDWGDMSLPFLNIRDASVWESADYLDRRFLSINHVSAIHLLKLKLLIDIRNLKIARKAPPKNVPNELVENIELAVIRMRQLGLAIHQANTHFFSALIESGEHLAARPGYYSAGTIQEMQLALQHGYSAWWQTEGVVEILQEAYKKALPSQGNARGLRKIQETLGLPGGPISDDEDARSTGAYGMWYQIKDVLNRSADI</sequence>
<gene>
    <name evidence="7" type="ORF">PMZ80_005946</name>
</gene>
<proteinExistence type="predicted"/>
<dbReference type="PROSITE" id="PS50865">
    <property type="entry name" value="ZF_MYND_2"/>
    <property type="match status" value="1"/>
</dbReference>
<keyword evidence="2 4" id="KW-0863">Zinc-finger</keyword>
<dbReference type="EMBL" id="JAVHJV010000006">
    <property type="protein sequence ID" value="KAK5941995.1"/>
    <property type="molecule type" value="Genomic_DNA"/>
</dbReference>
<dbReference type="Proteomes" id="UP001334248">
    <property type="component" value="Unassembled WGS sequence"/>
</dbReference>
<evidence type="ECO:0000256" key="3">
    <source>
        <dbReference type="ARBA" id="ARBA00022833"/>
    </source>
</evidence>
<dbReference type="GeneID" id="89999395"/>
<comment type="caution">
    <text evidence="7">The sequence shown here is derived from an EMBL/GenBank/DDBJ whole genome shotgun (WGS) entry which is preliminary data.</text>
</comment>
<name>A0ABR0RN22_9EURO</name>
<evidence type="ECO:0000313" key="7">
    <source>
        <dbReference type="EMBL" id="KAK5941995.1"/>
    </source>
</evidence>
<dbReference type="RefSeq" id="XP_064730085.1">
    <property type="nucleotide sequence ID" value="XM_064874363.1"/>
</dbReference>
<keyword evidence="8" id="KW-1185">Reference proteome</keyword>
<dbReference type="Pfam" id="PF01753">
    <property type="entry name" value="zf-MYND"/>
    <property type="match status" value="1"/>
</dbReference>
<keyword evidence="1" id="KW-0479">Metal-binding</keyword>
<evidence type="ECO:0000256" key="4">
    <source>
        <dbReference type="PROSITE-ProRule" id="PRU00134"/>
    </source>
</evidence>
<evidence type="ECO:0000313" key="8">
    <source>
        <dbReference type="Proteomes" id="UP001334248"/>
    </source>
</evidence>
<evidence type="ECO:0000256" key="1">
    <source>
        <dbReference type="ARBA" id="ARBA00022723"/>
    </source>
</evidence>
<feature type="domain" description="MYND-type" evidence="6">
    <location>
        <begin position="30"/>
        <end position="68"/>
    </location>
</feature>
<protein>
    <recommendedName>
        <fullName evidence="6">MYND-type domain-containing protein</fullName>
    </recommendedName>
</protein>
<keyword evidence="3" id="KW-0862">Zinc</keyword>
<feature type="region of interest" description="Disordered" evidence="5">
    <location>
        <begin position="1"/>
        <end position="20"/>
    </location>
</feature>
<dbReference type="InterPro" id="IPR002893">
    <property type="entry name" value="Znf_MYND"/>
</dbReference>
<accession>A0ABR0RN22</accession>
<evidence type="ECO:0000259" key="6">
    <source>
        <dbReference type="PROSITE" id="PS50865"/>
    </source>
</evidence>
<evidence type="ECO:0000256" key="2">
    <source>
        <dbReference type="ARBA" id="ARBA00022771"/>
    </source>
</evidence>